<gene>
    <name evidence="2" type="primary">Dsim\GD13302</name>
    <name evidence="2" type="ORF">Dsim_GD13302</name>
</gene>
<organism evidence="2 3">
    <name type="scientific">Drosophila simulans</name>
    <name type="common">Fruit fly</name>
    <dbReference type="NCBI Taxonomy" id="7240"/>
    <lineage>
        <taxon>Eukaryota</taxon>
        <taxon>Metazoa</taxon>
        <taxon>Ecdysozoa</taxon>
        <taxon>Arthropoda</taxon>
        <taxon>Hexapoda</taxon>
        <taxon>Insecta</taxon>
        <taxon>Pterygota</taxon>
        <taxon>Neoptera</taxon>
        <taxon>Endopterygota</taxon>
        <taxon>Diptera</taxon>
        <taxon>Brachycera</taxon>
        <taxon>Muscomorpha</taxon>
        <taxon>Ephydroidea</taxon>
        <taxon>Drosophilidae</taxon>
        <taxon>Drosophila</taxon>
        <taxon>Sophophora</taxon>
    </lineage>
</organism>
<dbReference type="Proteomes" id="UP000000304">
    <property type="component" value="Chromosome 3L"/>
</dbReference>
<dbReference type="EMBL" id="CM000363">
    <property type="protein sequence ID" value="EDX09135.1"/>
    <property type="molecule type" value="Genomic_DNA"/>
</dbReference>
<dbReference type="AlphaFoldDB" id="B4QQ15"/>
<sequence length="60" mass="7079">MEMLMLMQMEVQKDARIGPWGRRRCRMLDVDASDDSVTRNRRAENQGQRYFPGQDKGSYP</sequence>
<name>B4QQ15_DROSI</name>
<feature type="region of interest" description="Disordered" evidence="1">
    <location>
        <begin position="34"/>
        <end position="60"/>
    </location>
</feature>
<evidence type="ECO:0000256" key="1">
    <source>
        <dbReference type="SAM" id="MobiDB-lite"/>
    </source>
</evidence>
<reference evidence="2 3" key="1">
    <citation type="journal article" date="2007" name="Nature">
        <title>Evolution of genes and genomes on the Drosophila phylogeny.</title>
        <authorList>
            <consortium name="Drosophila 12 Genomes Consortium"/>
            <person name="Clark A.G."/>
            <person name="Eisen M.B."/>
            <person name="Smith D.R."/>
            <person name="Bergman C.M."/>
            <person name="Oliver B."/>
            <person name="Markow T.A."/>
            <person name="Kaufman T.C."/>
            <person name="Kellis M."/>
            <person name="Gelbart W."/>
            <person name="Iyer V.N."/>
            <person name="Pollard D.A."/>
            <person name="Sackton T.B."/>
            <person name="Larracuente A.M."/>
            <person name="Singh N.D."/>
            <person name="Abad J.P."/>
            <person name="Abt D.N."/>
            <person name="Adryan B."/>
            <person name="Aguade M."/>
            <person name="Akashi H."/>
            <person name="Anderson W.W."/>
            <person name="Aquadro C.F."/>
            <person name="Ardell D.H."/>
            <person name="Arguello R."/>
            <person name="Artieri C.G."/>
            <person name="Barbash D.A."/>
            <person name="Barker D."/>
            <person name="Barsanti P."/>
            <person name="Batterham P."/>
            <person name="Batzoglou S."/>
            <person name="Begun D."/>
            <person name="Bhutkar A."/>
            <person name="Blanco E."/>
            <person name="Bosak S.A."/>
            <person name="Bradley R.K."/>
            <person name="Brand A.D."/>
            <person name="Brent M.R."/>
            <person name="Brooks A.N."/>
            <person name="Brown R.H."/>
            <person name="Butlin R.K."/>
            <person name="Caggese C."/>
            <person name="Calvi B.R."/>
            <person name="Bernardo de Carvalho A."/>
            <person name="Caspi A."/>
            <person name="Castrezana S."/>
            <person name="Celniker S.E."/>
            <person name="Chang J.L."/>
            <person name="Chapple C."/>
            <person name="Chatterji S."/>
            <person name="Chinwalla A."/>
            <person name="Civetta A."/>
            <person name="Clifton S.W."/>
            <person name="Comeron J.M."/>
            <person name="Costello J.C."/>
            <person name="Coyne J.A."/>
            <person name="Daub J."/>
            <person name="David R.G."/>
            <person name="Delcher A.L."/>
            <person name="Delehaunty K."/>
            <person name="Do C.B."/>
            <person name="Ebling H."/>
            <person name="Edwards K."/>
            <person name="Eickbush T."/>
            <person name="Evans J.D."/>
            <person name="Filipski A."/>
            <person name="Findeiss S."/>
            <person name="Freyhult E."/>
            <person name="Fulton L."/>
            <person name="Fulton R."/>
            <person name="Garcia A.C."/>
            <person name="Gardiner A."/>
            <person name="Garfield D.A."/>
            <person name="Garvin B.E."/>
            <person name="Gibson G."/>
            <person name="Gilbert D."/>
            <person name="Gnerre S."/>
            <person name="Godfrey J."/>
            <person name="Good R."/>
            <person name="Gotea V."/>
            <person name="Gravely B."/>
            <person name="Greenberg A.J."/>
            <person name="Griffiths-Jones S."/>
            <person name="Gross S."/>
            <person name="Guigo R."/>
            <person name="Gustafson E.A."/>
            <person name="Haerty W."/>
            <person name="Hahn M.W."/>
            <person name="Halligan D.L."/>
            <person name="Halpern A.L."/>
            <person name="Halter G.M."/>
            <person name="Han M.V."/>
            <person name="Heger A."/>
            <person name="Hillier L."/>
            <person name="Hinrichs A.S."/>
            <person name="Holmes I."/>
            <person name="Hoskins R.A."/>
            <person name="Hubisz M.J."/>
            <person name="Hultmark D."/>
            <person name="Huntley M.A."/>
            <person name="Jaffe D.B."/>
            <person name="Jagadeeshan S."/>
            <person name="Jeck W.R."/>
            <person name="Johnson J."/>
            <person name="Jones C.D."/>
            <person name="Jordan W.C."/>
            <person name="Karpen G.H."/>
            <person name="Kataoka E."/>
            <person name="Keightley P.D."/>
            <person name="Kheradpour P."/>
            <person name="Kirkness E.F."/>
            <person name="Koerich L.B."/>
            <person name="Kristiansen K."/>
            <person name="Kudrna D."/>
            <person name="Kulathinal R.J."/>
            <person name="Kumar S."/>
            <person name="Kwok R."/>
            <person name="Lander E."/>
            <person name="Langley C.H."/>
            <person name="Lapoint R."/>
            <person name="Lazzaro B.P."/>
            <person name="Lee S.J."/>
            <person name="Levesque L."/>
            <person name="Li R."/>
            <person name="Lin C.F."/>
            <person name="Lin M.F."/>
            <person name="Lindblad-Toh K."/>
            <person name="Llopart A."/>
            <person name="Long M."/>
            <person name="Low L."/>
            <person name="Lozovsky E."/>
            <person name="Lu J."/>
            <person name="Luo M."/>
            <person name="Machado C.A."/>
            <person name="Makalowski W."/>
            <person name="Marzo M."/>
            <person name="Matsuda M."/>
            <person name="Matzkin L."/>
            <person name="McAllister B."/>
            <person name="McBride C.S."/>
            <person name="McKernan B."/>
            <person name="McKernan K."/>
            <person name="Mendez-Lago M."/>
            <person name="Minx P."/>
            <person name="Mollenhauer M.U."/>
            <person name="Montooth K."/>
            <person name="Mount S.M."/>
            <person name="Mu X."/>
            <person name="Myers E."/>
            <person name="Negre B."/>
            <person name="Newfeld S."/>
            <person name="Nielsen R."/>
            <person name="Noor M.A."/>
            <person name="O'Grady P."/>
            <person name="Pachter L."/>
            <person name="Papaceit M."/>
            <person name="Parisi M.J."/>
            <person name="Parisi M."/>
            <person name="Parts L."/>
            <person name="Pedersen J.S."/>
            <person name="Pesole G."/>
            <person name="Phillippy A.M."/>
            <person name="Ponting C.P."/>
            <person name="Pop M."/>
            <person name="Porcelli D."/>
            <person name="Powell J.R."/>
            <person name="Prohaska S."/>
            <person name="Pruitt K."/>
            <person name="Puig M."/>
            <person name="Quesneville H."/>
            <person name="Ram K.R."/>
            <person name="Rand D."/>
            <person name="Rasmussen M.D."/>
            <person name="Reed L.K."/>
            <person name="Reenan R."/>
            <person name="Reily A."/>
            <person name="Remington K.A."/>
            <person name="Rieger T.T."/>
            <person name="Ritchie M.G."/>
            <person name="Robin C."/>
            <person name="Rogers Y.H."/>
            <person name="Rohde C."/>
            <person name="Rozas J."/>
            <person name="Rubenfield M.J."/>
            <person name="Ruiz A."/>
            <person name="Russo S."/>
            <person name="Salzberg S.L."/>
            <person name="Sanchez-Gracia A."/>
            <person name="Saranga D.J."/>
            <person name="Sato H."/>
            <person name="Schaeffer S.W."/>
            <person name="Schatz M.C."/>
            <person name="Schlenke T."/>
            <person name="Schwartz R."/>
            <person name="Segarra C."/>
            <person name="Singh R.S."/>
            <person name="Sirot L."/>
            <person name="Sirota M."/>
            <person name="Sisneros N.B."/>
            <person name="Smith C.D."/>
            <person name="Smith T.F."/>
            <person name="Spieth J."/>
            <person name="Stage D.E."/>
            <person name="Stark A."/>
            <person name="Stephan W."/>
            <person name="Strausberg R.L."/>
            <person name="Strempel S."/>
            <person name="Sturgill D."/>
            <person name="Sutton G."/>
            <person name="Sutton G.G."/>
            <person name="Tao W."/>
            <person name="Teichmann S."/>
            <person name="Tobari Y.N."/>
            <person name="Tomimura Y."/>
            <person name="Tsolas J.M."/>
            <person name="Valente V.L."/>
            <person name="Venter E."/>
            <person name="Venter J.C."/>
            <person name="Vicario S."/>
            <person name="Vieira F.G."/>
            <person name="Vilella A.J."/>
            <person name="Villasante A."/>
            <person name="Walenz B."/>
            <person name="Wang J."/>
            <person name="Wasserman M."/>
            <person name="Watts T."/>
            <person name="Wilson D."/>
            <person name="Wilson R.K."/>
            <person name="Wing R.A."/>
            <person name="Wolfner M.F."/>
            <person name="Wong A."/>
            <person name="Wong G.K."/>
            <person name="Wu C.I."/>
            <person name="Wu G."/>
            <person name="Yamamoto D."/>
            <person name="Yang H.P."/>
            <person name="Yang S.P."/>
            <person name="Yorke J.A."/>
            <person name="Yoshida K."/>
            <person name="Zdobnov E."/>
            <person name="Zhang P."/>
            <person name="Zhang Y."/>
            <person name="Zimin A.V."/>
            <person name="Baldwin J."/>
            <person name="Abdouelleil A."/>
            <person name="Abdulkadir J."/>
            <person name="Abebe A."/>
            <person name="Abera B."/>
            <person name="Abreu J."/>
            <person name="Acer S.C."/>
            <person name="Aftuck L."/>
            <person name="Alexander A."/>
            <person name="An P."/>
            <person name="Anderson E."/>
            <person name="Anderson S."/>
            <person name="Arachi H."/>
            <person name="Azer M."/>
            <person name="Bachantsang P."/>
            <person name="Barry A."/>
            <person name="Bayul T."/>
            <person name="Berlin A."/>
            <person name="Bessette D."/>
            <person name="Bloom T."/>
            <person name="Blye J."/>
            <person name="Boguslavskiy L."/>
            <person name="Bonnet C."/>
            <person name="Boukhgalter B."/>
            <person name="Bourzgui I."/>
            <person name="Brown A."/>
            <person name="Cahill P."/>
            <person name="Channer S."/>
            <person name="Cheshatsang Y."/>
            <person name="Chuda L."/>
            <person name="Citroen M."/>
            <person name="Collymore A."/>
            <person name="Cooke P."/>
            <person name="Costello M."/>
            <person name="D'Aco K."/>
            <person name="Daza R."/>
            <person name="De Haan G."/>
            <person name="DeGray S."/>
            <person name="DeMaso C."/>
            <person name="Dhargay N."/>
            <person name="Dooley K."/>
            <person name="Dooley E."/>
            <person name="Doricent M."/>
            <person name="Dorje P."/>
            <person name="Dorjee K."/>
            <person name="Dupes A."/>
            <person name="Elong R."/>
            <person name="Falk J."/>
            <person name="Farina A."/>
            <person name="Faro S."/>
            <person name="Ferguson D."/>
            <person name="Fisher S."/>
            <person name="Foley C.D."/>
            <person name="Franke A."/>
            <person name="Friedrich D."/>
            <person name="Gadbois L."/>
            <person name="Gearin G."/>
            <person name="Gearin C.R."/>
            <person name="Giannoukos G."/>
            <person name="Goode T."/>
            <person name="Graham J."/>
            <person name="Grandbois E."/>
            <person name="Grewal S."/>
            <person name="Gyaltsen K."/>
            <person name="Hafez N."/>
            <person name="Hagos B."/>
            <person name="Hall J."/>
            <person name="Henson C."/>
            <person name="Hollinger A."/>
            <person name="Honan T."/>
            <person name="Huard M.D."/>
            <person name="Hughes L."/>
            <person name="Hurhula B."/>
            <person name="Husby M.E."/>
            <person name="Kamat A."/>
            <person name="Kanga B."/>
            <person name="Kashin S."/>
            <person name="Khazanovich D."/>
            <person name="Kisner P."/>
            <person name="Lance K."/>
            <person name="Lara M."/>
            <person name="Lee W."/>
            <person name="Lennon N."/>
            <person name="Letendre F."/>
            <person name="LeVine R."/>
            <person name="Lipovsky A."/>
            <person name="Liu X."/>
            <person name="Liu J."/>
            <person name="Liu S."/>
            <person name="Lokyitsang T."/>
            <person name="Lokyitsang Y."/>
            <person name="Lubonja R."/>
            <person name="Lui A."/>
            <person name="MacDonald P."/>
            <person name="Magnisalis V."/>
            <person name="Maru K."/>
            <person name="Matthews C."/>
            <person name="McCusker W."/>
            <person name="McDonough S."/>
            <person name="Mehta T."/>
            <person name="Meldrim J."/>
            <person name="Meneus L."/>
            <person name="Mihai O."/>
            <person name="Mihalev A."/>
            <person name="Mihova T."/>
            <person name="Mittelman R."/>
            <person name="Mlenga V."/>
            <person name="Montmayeur A."/>
            <person name="Mulrain L."/>
            <person name="Navidi A."/>
            <person name="Naylor J."/>
            <person name="Negash T."/>
            <person name="Nguyen T."/>
            <person name="Nguyen N."/>
            <person name="Nicol R."/>
            <person name="Norbu C."/>
            <person name="Norbu N."/>
            <person name="Novod N."/>
            <person name="O'Neill B."/>
            <person name="Osman S."/>
            <person name="Markiewicz E."/>
            <person name="Oyono O.L."/>
            <person name="Patti C."/>
            <person name="Phunkhang P."/>
            <person name="Pierre F."/>
            <person name="Priest M."/>
            <person name="Raghuraman S."/>
            <person name="Rege F."/>
            <person name="Reyes R."/>
            <person name="Rise C."/>
            <person name="Rogov P."/>
            <person name="Ross K."/>
            <person name="Ryan E."/>
            <person name="Settipalli S."/>
            <person name="Shea T."/>
            <person name="Sherpa N."/>
            <person name="Shi L."/>
            <person name="Shih D."/>
            <person name="Sparrow T."/>
            <person name="Spaulding J."/>
            <person name="Stalker J."/>
            <person name="Stange-Thomann N."/>
            <person name="Stavropoulos S."/>
            <person name="Stone C."/>
            <person name="Strader C."/>
            <person name="Tesfaye S."/>
            <person name="Thomson T."/>
            <person name="Thoulutsang Y."/>
            <person name="Thoulutsang D."/>
            <person name="Topham K."/>
            <person name="Topping I."/>
            <person name="Tsamla T."/>
            <person name="Vassiliev H."/>
            <person name="Vo A."/>
            <person name="Wangchuk T."/>
            <person name="Wangdi T."/>
            <person name="Weiand M."/>
            <person name="Wilkinson J."/>
            <person name="Wilson A."/>
            <person name="Yadav S."/>
            <person name="Young G."/>
            <person name="Yu Q."/>
            <person name="Zembek L."/>
            <person name="Zhong D."/>
            <person name="Zimmer A."/>
            <person name="Zwirko Z."/>
            <person name="Jaffe D.B."/>
            <person name="Alvarez P."/>
            <person name="Brockman W."/>
            <person name="Butler J."/>
            <person name="Chin C."/>
            <person name="Gnerre S."/>
            <person name="Grabherr M."/>
            <person name="Kleber M."/>
            <person name="Mauceli E."/>
            <person name="MacCallum I."/>
        </authorList>
    </citation>
    <scope>NUCLEOTIDE SEQUENCE [LARGE SCALE GENOMIC DNA]</scope>
    <source>
        <strain evidence="3">white501</strain>
    </source>
</reference>
<evidence type="ECO:0000313" key="2">
    <source>
        <dbReference type="EMBL" id="EDX09135.1"/>
    </source>
</evidence>
<dbReference type="HOGENOM" id="CLU_2981212_0_0_1"/>
<evidence type="ECO:0000313" key="3">
    <source>
        <dbReference type="Proteomes" id="UP000000304"/>
    </source>
</evidence>
<dbReference type="OMA" id="DARIGPW"/>
<keyword evidence="3" id="KW-1185">Reference proteome</keyword>
<protein>
    <submittedName>
        <fullName evidence="2">GD13302</fullName>
    </submittedName>
</protein>
<accession>B4QQ15</accession>
<proteinExistence type="predicted"/>